<name>A0A6J4Q507_9ACTN</name>
<sequence>MKDLWSACAAILPEQKQHKRESSPDRNLIDPGPLEDAETA</sequence>
<accession>A0A6J4Q507</accession>
<feature type="region of interest" description="Disordered" evidence="1">
    <location>
        <begin position="14"/>
        <end position="40"/>
    </location>
</feature>
<evidence type="ECO:0000256" key="1">
    <source>
        <dbReference type="SAM" id="MobiDB-lite"/>
    </source>
</evidence>
<evidence type="ECO:0000313" key="2">
    <source>
        <dbReference type="EMBL" id="CAA9435025.1"/>
    </source>
</evidence>
<reference evidence="2" key="1">
    <citation type="submission" date="2020-02" db="EMBL/GenBank/DDBJ databases">
        <authorList>
            <person name="Meier V. D."/>
        </authorList>
    </citation>
    <scope>NUCLEOTIDE SEQUENCE</scope>
    <source>
        <strain evidence="2">AVDCRST_MAG80</strain>
    </source>
</reference>
<dbReference type="EMBL" id="CADCVC010000070">
    <property type="protein sequence ID" value="CAA9435025.1"/>
    <property type="molecule type" value="Genomic_DNA"/>
</dbReference>
<proteinExistence type="predicted"/>
<protein>
    <submittedName>
        <fullName evidence="2">Uncharacterized protein</fullName>
    </submittedName>
</protein>
<gene>
    <name evidence="2" type="ORF">AVDCRST_MAG80-843</name>
</gene>
<organism evidence="2">
    <name type="scientific">uncultured Rubrobacteraceae bacterium</name>
    <dbReference type="NCBI Taxonomy" id="349277"/>
    <lineage>
        <taxon>Bacteria</taxon>
        <taxon>Bacillati</taxon>
        <taxon>Actinomycetota</taxon>
        <taxon>Rubrobacteria</taxon>
        <taxon>Rubrobacterales</taxon>
        <taxon>Rubrobacteraceae</taxon>
        <taxon>environmental samples</taxon>
    </lineage>
</organism>
<dbReference type="AlphaFoldDB" id="A0A6J4Q507"/>